<name>A0A918Z5K7_9ACTN</name>
<evidence type="ECO:0000256" key="2">
    <source>
        <dbReference type="ARBA" id="ARBA00022679"/>
    </source>
</evidence>
<protein>
    <recommendedName>
        <fullName evidence="8">L,D-TPase catalytic domain-containing protein</fullName>
    </recommendedName>
</protein>
<keyword evidence="5 6" id="KW-0961">Cell wall biogenesis/degradation</keyword>
<dbReference type="GO" id="GO:0016740">
    <property type="term" value="F:transferase activity"/>
    <property type="evidence" value="ECO:0007669"/>
    <property type="project" value="UniProtKB-KW"/>
</dbReference>
<feature type="domain" description="L,D-TPase catalytic" evidence="8">
    <location>
        <begin position="57"/>
        <end position="210"/>
    </location>
</feature>
<dbReference type="GO" id="GO:0071555">
    <property type="term" value="P:cell wall organization"/>
    <property type="evidence" value="ECO:0007669"/>
    <property type="project" value="UniProtKB-UniRule"/>
</dbReference>
<gene>
    <name evidence="9" type="ORF">GCM10017771_52980</name>
</gene>
<dbReference type="PROSITE" id="PS52029">
    <property type="entry name" value="LD_TPASE"/>
    <property type="match status" value="1"/>
</dbReference>
<comment type="pathway">
    <text evidence="1 6">Cell wall biogenesis; peptidoglycan biosynthesis.</text>
</comment>
<proteinExistence type="predicted"/>
<evidence type="ECO:0000313" key="9">
    <source>
        <dbReference type="EMBL" id="GHE35262.1"/>
    </source>
</evidence>
<dbReference type="RefSeq" id="WP_229914050.1">
    <property type="nucleotide sequence ID" value="NZ_BNAT01000020.1"/>
</dbReference>
<keyword evidence="7" id="KW-0732">Signal</keyword>
<keyword evidence="2" id="KW-0808">Transferase</keyword>
<evidence type="ECO:0000313" key="10">
    <source>
        <dbReference type="Proteomes" id="UP000603227"/>
    </source>
</evidence>
<dbReference type="InterPro" id="IPR038063">
    <property type="entry name" value="Transpep_catalytic_dom"/>
</dbReference>
<dbReference type="AlphaFoldDB" id="A0A918Z5K7"/>
<organism evidence="9 10">
    <name type="scientific">Streptomyces capitiformicae</name>
    <dbReference type="NCBI Taxonomy" id="2014920"/>
    <lineage>
        <taxon>Bacteria</taxon>
        <taxon>Bacillati</taxon>
        <taxon>Actinomycetota</taxon>
        <taxon>Actinomycetes</taxon>
        <taxon>Kitasatosporales</taxon>
        <taxon>Streptomycetaceae</taxon>
        <taxon>Streptomyces</taxon>
    </lineage>
</organism>
<evidence type="ECO:0000256" key="5">
    <source>
        <dbReference type="ARBA" id="ARBA00023316"/>
    </source>
</evidence>
<evidence type="ECO:0000256" key="3">
    <source>
        <dbReference type="ARBA" id="ARBA00022960"/>
    </source>
</evidence>
<reference evidence="9" key="2">
    <citation type="submission" date="2020-09" db="EMBL/GenBank/DDBJ databases">
        <authorList>
            <person name="Sun Q."/>
            <person name="Zhou Y."/>
        </authorList>
    </citation>
    <scope>NUCLEOTIDE SEQUENCE</scope>
    <source>
        <strain evidence="9">CGMCC 4.7403</strain>
    </source>
</reference>
<dbReference type="CDD" id="cd16913">
    <property type="entry name" value="YkuD_like"/>
    <property type="match status" value="1"/>
</dbReference>
<dbReference type="InterPro" id="IPR005490">
    <property type="entry name" value="LD_TPept_cat_dom"/>
</dbReference>
<evidence type="ECO:0000256" key="1">
    <source>
        <dbReference type="ARBA" id="ARBA00004752"/>
    </source>
</evidence>
<dbReference type="Pfam" id="PF03734">
    <property type="entry name" value="YkuD"/>
    <property type="match status" value="1"/>
</dbReference>
<dbReference type="GO" id="GO:0008360">
    <property type="term" value="P:regulation of cell shape"/>
    <property type="evidence" value="ECO:0007669"/>
    <property type="project" value="UniProtKB-UniRule"/>
</dbReference>
<evidence type="ECO:0000256" key="7">
    <source>
        <dbReference type="SAM" id="SignalP"/>
    </source>
</evidence>
<feature type="active site" description="Proton donor/acceptor" evidence="6">
    <location>
        <position position="153"/>
    </location>
</feature>
<keyword evidence="3 6" id="KW-0133">Cell shape</keyword>
<evidence type="ECO:0000256" key="4">
    <source>
        <dbReference type="ARBA" id="ARBA00022984"/>
    </source>
</evidence>
<comment type="caution">
    <text evidence="9">The sequence shown here is derived from an EMBL/GenBank/DDBJ whole genome shotgun (WGS) entry which is preliminary data.</text>
</comment>
<accession>A0A918Z5K7</accession>
<feature type="active site" description="Nucleophile" evidence="6">
    <location>
        <position position="185"/>
    </location>
</feature>
<dbReference type="EMBL" id="BNAT01000020">
    <property type="protein sequence ID" value="GHE35262.1"/>
    <property type="molecule type" value="Genomic_DNA"/>
</dbReference>
<evidence type="ECO:0000259" key="8">
    <source>
        <dbReference type="PROSITE" id="PS52029"/>
    </source>
</evidence>
<dbReference type="Proteomes" id="UP000603227">
    <property type="component" value="Unassembled WGS sequence"/>
</dbReference>
<keyword evidence="4 6" id="KW-0573">Peptidoglycan synthesis</keyword>
<reference evidence="9" key="1">
    <citation type="journal article" date="2014" name="Int. J. Syst. Evol. Microbiol.">
        <title>Complete genome sequence of Corynebacterium casei LMG S-19264T (=DSM 44701T), isolated from a smear-ripened cheese.</title>
        <authorList>
            <consortium name="US DOE Joint Genome Institute (JGI-PGF)"/>
            <person name="Walter F."/>
            <person name="Albersmeier A."/>
            <person name="Kalinowski J."/>
            <person name="Ruckert C."/>
        </authorList>
    </citation>
    <scope>NUCLEOTIDE SEQUENCE</scope>
    <source>
        <strain evidence="9">CGMCC 4.7403</strain>
    </source>
</reference>
<evidence type="ECO:0000256" key="6">
    <source>
        <dbReference type="PROSITE-ProRule" id="PRU01373"/>
    </source>
</evidence>
<dbReference type="GO" id="GO:0009252">
    <property type="term" value="P:peptidoglycan biosynthetic process"/>
    <property type="evidence" value="ECO:0007669"/>
    <property type="project" value="UniProtKB-KW"/>
</dbReference>
<dbReference type="Gene3D" id="2.40.440.10">
    <property type="entry name" value="L,D-transpeptidase catalytic domain-like"/>
    <property type="match status" value="1"/>
</dbReference>
<feature type="signal peptide" evidence="7">
    <location>
        <begin position="1"/>
        <end position="27"/>
    </location>
</feature>
<sequence length="213" mass="23111">MNRFTSAALTGVLLAGGVMAVAQPTQAAPAPGGVVAADAPAVAKAAGKTSKYYFLFNKNWSDPTKSRLYYMKSQPGKDRKIDDWRAGSGNGSTNECAKNAGWLPTGTYNVGKQTTRKNGGEKGINGYAIPVSNKWCKPKPGQRKVVRDALFIHSEMLPDGKQGRKTNGDSPYRWDGAGDYYSLGCIKLSPKDIRELFRTANKHGWPKQLKVVN</sequence>
<keyword evidence="10" id="KW-1185">Reference proteome</keyword>
<feature type="chain" id="PRO_5037686949" description="L,D-TPase catalytic domain-containing protein" evidence="7">
    <location>
        <begin position="28"/>
        <end position="213"/>
    </location>
</feature>